<name>A0A1G5QVI1_9GAMM</name>
<accession>A0A1G5QVI1</accession>
<dbReference type="AlphaFoldDB" id="A0A1G5QVI1"/>
<keyword evidence="2" id="KW-1185">Reference proteome</keyword>
<sequence length="105" mass="11042">MAGGSVSPKALTDVQARLESTKTTLESQDQAIIAGLTREEILGDMFHAGTLGYFAEYSALAHMMGLAQGNHTQPATSVGTYGYVPRANYLFGFPRSIEPGGVGCS</sequence>
<evidence type="ECO:0000313" key="1">
    <source>
        <dbReference type="EMBL" id="SCZ65845.1"/>
    </source>
</evidence>
<dbReference type="Proteomes" id="UP000199648">
    <property type="component" value="Unassembled WGS sequence"/>
</dbReference>
<dbReference type="EMBL" id="FMWD01000010">
    <property type="protein sequence ID" value="SCZ65845.1"/>
    <property type="molecule type" value="Genomic_DNA"/>
</dbReference>
<gene>
    <name evidence="1" type="ORF">SAMN03097708_02888</name>
</gene>
<reference evidence="1 2" key="1">
    <citation type="submission" date="2016-10" db="EMBL/GenBank/DDBJ databases">
        <authorList>
            <person name="de Groot N.N."/>
        </authorList>
    </citation>
    <scope>NUCLEOTIDE SEQUENCE [LARGE SCALE GENOMIC DNA]</scope>
    <source>
        <strain evidence="1 2">HLD2</strain>
    </source>
</reference>
<protein>
    <submittedName>
        <fullName evidence="1">Uncharacterized protein</fullName>
    </submittedName>
</protein>
<dbReference type="OrthoDB" id="5438043at2"/>
<evidence type="ECO:0000313" key="2">
    <source>
        <dbReference type="Proteomes" id="UP000199648"/>
    </source>
</evidence>
<organism evidence="1 2">
    <name type="scientific">Thiohalomonas denitrificans</name>
    <dbReference type="NCBI Taxonomy" id="415747"/>
    <lineage>
        <taxon>Bacteria</taxon>
        <taxon>Pseudomonadati</taxon>
        <taxon>Pseudomonadota</taxon>
        <taxon>Gammaproteobacteria</taxon>
        <taxon>Thiohalomonadales</taxon>
        <taxon>Thiohalomonadaceae</taxon>
        <taxon>Thiohalomonas</taxon>
    </lineage>
</organism>
<proteinExistence type="predicted"/>
<dbReference type="RefSeq" id="WP_092998568.1">
    <property type="nucleotide sequence ID" value="NZ_FMWD01000010.1"/>
</dbReference>